<gene>
    <name evidence="9" type="ORF">TSYNT_9526</name>
</gene>
<evidence type="ECO:0000313" key="9">
    <source>
        <dbReference type="EMBL" id="GAQ26262.1"/>
    </source>
</evidence>
<sequence length="142" mass="15696">MGFFNSLDISASGLTAQRLRLDVISNNIANVNTTRTEDGNPFQRERVVFQERKTNTSSEYGSREKPAGVKVVAIEKDTSPLKLVYDPTHPDADERGYVSLPNINIVTEMVDMISATRSYEANATAINSAKDMLNKALEISKI</sequence>
<keyword evidence="9" id="KW-0966">Cell projection</keyword>
<dbReference type="PROSITE" id="PS00588">
    <property type="entry name" value="FLAGELLA_BB_ROD"/>
    <property type="match status" value="1"/>
</dbReference>
<comment type="subunit">
    <text evidence="5 6">The basal body constitutes a major portion of the flagellar organelle and consists of four rings (L,P,S, and M) mounted on a central rod. The rod consists of about 26 subunits of FlgG in the distal portion, and FlgB, FlgC and FlgF are thought to build up the proximal portion of the rod with about 6 subunits each.</text>
</comment>
<organism evidence="9">
    <name type="scientific">Tepidanaerobacter syntrophicus</name>
    <dbReference type="NCBI Taxonomy" id="224999"/>
    <lineage>
        <taxon>Bacteria</taxon>
        <taxon>Bacillati</taxon>
        <taxon>Bacillota</taxon>
        <taxon>Clostridia</taxon>
        <taxon>Thermosediminibacterales</taxon>
        <taxon>Tepidanaerobacteraceae</taxon>
        <taxon>Tepidanaerobacter</taxon>
    </lineage>
</organism>
<dbReference type="PANTHER" id="PTHR30435">
    <property type="entry name" value="FLAGELLAR PROTEIN"/>
    <property type="match status" value="1"/>
</dbReference>
<evidence type="ECO:0000256" key="6">
    <source>
        <dbReference type="RuleBase" id="RU362062"/>
    </source>
</evidence>
<accession>A0A0U9HI81</accession>
<comment type="subcellular location">
    <subcellularLocation>
        <location evidence="1 6">Bacterial flagellum basal body</location>
    </subcellularLocation>
</comment>
<dbReference type="GO" id="GO:0071978">
    <property type="term" value="P:bacterial-type flagellum-dependent swarming motility"/>
    <property type="evidence" value="ECO:0007669"/>
    <property type="project" value="TreeGrafter"/>
</dbReference>
<reference evidence="9" key="1">
    <citation type="journal article" date="2016" name="Genome Announc.">
        <title>Draft Genome Sequence of the Syntrophic Lactate-Degrading Bacterium Tepidanaerobacter syntrophicus JLT.</title>
        <authorList>
            <person name="Matsuura N."/>
            <person name="Ohashi A."/>
            <person name="Tourlousse D.M."/>
            <person name="Sekiguchi Y."/>
        </authorList>
    </citation>
    <scope>NUCLEOTIDE SEQUENCE [LARGE SCALE GENOMIC DNA]</scope>
    <source>
        <strain evidence="9">JL</strain>
    </source>
</reference>
<dbReference type="STRING" id="224999.GCA_001485475_02306"/>
<keyword evidence="9" id="KW-0282">Flagellum</keyword>
<evidence type="ECO:0000256" key="1">
    <source>
        <dbReference type="ARBA" id="ARBA00004117"/>
    </source>
</evidence>
<dbReference type="InterPro" id="IPR019776">
    <property type="entry name" value="Flagellar_basal_body_rod_CS"/>
</dbReference>
<dbReference type="OrthoDB" id="9794148at2"/>
<dbReference type="GO" id="GO:0030694">
    <property type="term" value="C:bacterial-type flagellum basal body, rod"/>
    <property type="evidence" value="ECO:0007669"/>
    <property type="project" value="UniProtKB-UniRule"/>
</dbReference>
<dbReference type="RefSeq" id="WP_059034173.1">
    <property type="nucleotide sequence ID" value="NZ_BSDN01000004.1"/>
</dbReference>
<dbReference type="AlphaFoldDB" id="A0A0U9HI81"/>
<evidence type="ECO:0000259" key="7">
    <source>
        <dbReference type="Pfam" id="PF00460"/>
    </source>
</evidence>
<proteinExistence type="inferred from homology"/>
<name>A0A0U9HI81_9FIRM</name>
<dbReference type="NCBIfam" id="TIGR01395">
    <property type="entry name" value="FlgC"/>
    <property type="match status" value="1"/>
</dbReference>
<evidence type="ECO:0000313" key="10">
    <source>
        <dbReference type="Proteomes" id="UP000062160"/>
    </source>
</evidence>
<keyword evidence="9" id="KW-0969">Cilium</keyword>
<comment type="similarity">
    <text evidence="2">Belongs to the flagella basal body rod proteins family.</text>
</comment>
<dbReference type="Pfam" id="PF00460">
    <property type="entry name" value="Flg_bb_rod"/>
    <property type="match status" value="1"/>
</dbReference>
<evidence type="ECO:0000256" key="3">
    <source>
        <dbReference type="ARBA" id="ARBA00017941"/>
    </source>
</evidence>
<feature type="domain" description="Flagellar basal-body/hook protein C-terminal" evidence="8">
    <location>
        <begin position="95"/>
        <end position="138"/>
    </location>
</feature>
<dbReference type="EMBL" id="DF977003">
    <property type="protein sequence ID" value="GAQ26262.1"/>
    <property type="molecule type" value="Genomic_DNA"/>
</dbReference>
<dbReference type="Proteomes" id="UP000062160">
    <property type="component" value="Unassembled WGS sequence"/>
</dbReference>
<keyword evidence="4 6" id="KW-0975">Bacterial flagellum</keyword>
<evidence type="ECO:0000259" key="8">
    <source>
        <dbReference type="Pfam" id="PF06429"/>
    </source>
</evidence>
<dbReference type="Pfam" id="PF06429">
    <property type="entry name" value="Flg_bbr_C"/>
    <property type="match status" value="1"/>
</dbReference>
<feature type="domain" description="Flagellar basal body rod protein N-terminal" evidence="7">
    <location>
        <begin position="7"/>
        <end position="35"/>
    </location>
</feature>
<dbReference type="InterPro" id="IPR010930">
    <property type="entry name" value="Flg_bb/hook_C_dom"/>
</dbReference>
<evidence type="ECO:0000256" key="2">
    <source>
        <dbReference type="ARBA" id="ARBA00009677"/>
    </source>
</evidence>
<protein>
    <recommendedName>
        <fullName evidence="3 6">Flagellar basal-body rod protein FlgC</fullName>
    </recommendedName>
</protein>
<dbReference type="InterPro" id="IPR006299">
    <property type="entry name" value="FlgC"/>
</dbReference>
<keyword evidence="10" id="KW-1185">Reference proteome</keyword>
<evidence type="ECO:0000256" key="5">
    <source>
        <dbReference type="ARBA" id="ARBA00025933"/>
    </source>
</evidence>
<dbReference type="PANTHER" id="PTHR30435:SF2">
    <property type="entry name" value="FLAGELLAR BASAL-BODY ROD PROTEIN FLGC"/>
    <property type="match status" value="1"/>
</dbReference>
<dbReference type="InterPro" id="IPR001444">
    <property type="entry name" value="Flag_bb_rod_N"/>
</dbReference>
<evidence type="ECO:0000256" key="4">
    <source>
        <dbReference type="ARBA" id="ARBA00023143"/>
    </source>
</evidence>